<sequence length="70" mass="7361">MSTAGEARAPTAGVVDASKGIYRQRSTVAKAIQTVLHRPLALRQLFVAYTAAAPPDMMDVSASSIFGLLI</sequence>
<name>A0A4C1UTI2_EUMVA</name>
<comment type="caution">
    <text evidence="1">The sequence shown here is derived from an EMBL/GenBank/DDBJ whole genome shotgun (WGS) entry which is preliminary data.</text>
</comment>
<evidence type="ECO:0000313" key="1">
    <source>
        <dbReference type="EMBL" id="GBP29347.1"/>
    </source>
</evidence>
<reference evidence="1 2" key="1">
    <citation type="journal article" date="2019" name="Commun. Biol.">
        <title>The bagworm genome reveals a unique fibroin gene that provides high tensile strength.</title>
        <authorList>
            <person name="Kono N."/>
            <person name="Nakamura H."/>
            <person name="Ohtoshi R."/>
            <person name="Tomita M."/>
            <person name="Numata K."/>
            <person name="Arakawa K."/>
        </authorList>
    </citation>
    <scope>NUCLEOTIDE SEQUENCE [LARGE SCALE GENOMIC DNA]</scope>
</reference>
<protein>
    <submittedName>
        <fullName evidence="1">Uncharacterized protein</fullName>
    </submittedName>
</protein>
<dbReference type="AlphaFoldDB" id="A0A4C1UTI2"/>
<organism evidence="1 2">
    <name type="scientific">Eumeta variegata</name>
    <name type="common">Bagworm moth</name>
    <name type="synonym">Eumeta japonica</name>
    <dbReference type="NCBI Taxonomy" id="151549"/>
    <lineage>
        <taxon>Eukaryota</taxon>
        <taxon>Metazoa</taxon>
        <taxon>Ecdysozoa</taxon>
        <taxon>Arthropoda</taxon>
        <taxon>Hexapoda</taxon>
        <taxon>Insecta</taxon>
        <taxon>Pterygota</taxon>
        <taxon>Neoptera</taxon>
        <taxon>Endopterygota</taxon>
        <taxon>Lepidoptera</taxon>
        <taxon>Glossata</taxon>
        <taxon>Ditrysia</taxon>
        <taxon>Tineoidea</taxon>
        <taxon>Psychidae</taxon>
        <taxon>Oiketicinae</taxon>
        <taxon>Eumeta</taxon>
    </lineage>
</organism>
<dbReference type="EMBL" id="BGZK01000219">
    <property type="protein sequence ID" value="GBP29347.1"/>
    <property type="molecule type" value="Genomic_DNA"/>
</dbReference>
<gene>
    <name evidence="1" type="ORF">EVAR_22719_1</name>
</gene>
<evidence type="ECO:0000313" key="2">
    <source>
        <dbReference type="Proteomes" id="UP000299102"/>
    </source>
</evidence>
<proteinExistence type="predicted"/>
<dbReference type="Proteomes" id="UP000299102">
    <property type="component" value="Unassembled WGS sequence"/>
</dbReference>
<accession>A0A4C1UTI2</accession>
<keyword evidence="2" id="KW-1185">Reference proteome</keyword>